<feature type="signal peptide" evidence="1">
    <location>
        <begin position="1"/>
        <end position="31"/>
    </location>
</feature>
<feature type="chain" id="PRO_5026959297" description="Lipoprotein" evidence="1">
    <location>
        <begin position="32"/>
        <end position="225"/>
    </location>
</feature>
<sequence length="225" mass="25139">MKYNLIDTFIFNRMYVCLLAALCLACTSDPAVNEKAGGWNNVLQSIKSAGSASAPEKLRAEEYVAWVKEQKGITYNSVQNEQFLLSLIFNPPQLEAYSAALLNGEKGEKALSKYLDIQKGYYYCLAECTIKTESASDPIKKTDLLQGLKQQLIVVKNNTDTLPNVITEAFPSYVMNQPNKLLILIPDTDSLSSYQIKIHGSPFHLNDCHLYLSSETIQSFPLIKL</sequence>
<dbReference type="RefSeq" id="WP_011584906.1">
    <property type="nucleotide sequence ID" value="NC_008255.1"/>
</dbReference>
<evidence type="ECO:0000256" key="1">
    <source>
        <dbReference type="SAM" id="SignalP"/>
    </source>
</evidence>
<reference evidence="2 3" key="1">
    <citation type="journal article" date="2007" name="Appl. Environ. Microbiol.">
        <title>Genome sequence of the cellulolytic gliding bacterium Cytophaga hutchinsonii.</title>
        <authorList>
            <person name="Xie G."/>
            <person name="Bruce D.C."/>
            <person name="Challacombe J.F."/>
            <person name="Chertkov O."/>
            <person name="Detter J.C."/>
            <person name="Gilna P."/>
            <person name="Han C.S."/>
            <person name="Lucas S."/>
            <person name="Misra M."/>
            <person name="Myers G.L."/>
            <person name="Richardson P."/>
            <person name="Tapia R."/>
            <person name="Thayer N."/>
            <person name="Thompson L.S."/>
            <person name="Brettin T.S."/>
            <person name="Henrissat B."/>
            <person name="Wilson D.B."/>
            <person name="McBride M.J."/>
        </authorList>
    </citation>
    <scope>NUCLEOTIDE SEQUENCE [LARGE SCALE GENOMIC DNA]</scope>
    <source>
        <strain evidence="3">ATCC 33406 / DSM 1761 / CIP 103989 / NBRC 15051 / NCIMB 9469 / D465</strain>
    </source>
</reference>
<protein>
    <recommendedName>
        <fullName evidence="4">Lipoprotein</fullName>
    </recommendedName>
</protein>
<organism evidence="2 3">
    <name type="scientific">Cytophaga hutchinsonii (strain ATCC 33406 / DSM 1761 / CIP 103989 / NBRC 15051 / NCIMB 9469 / D465)</name>
    <dbReference type="NCBI Taxonomy" id="269798"/>
    <lineage>
        <taxon>Bacteria</taxon>
        <taxon>Pseudomonadati</taxon>
        <taxon>Bacteroidota</taxon>
        <taxon>Cytophagia</taxon>
        <taxon>Cytophagales</taxon>
        <taxon>Cytophagaceae</taxon>
        <taxon>Cytophaga</taxon>
    </lineage>
</organism>
<evidence type="ECO:0000313" key="2">
    <source>
        <dbReference type="EMBL" id="ABG58791.1"/>
    </source>
</evidence>
<dbReference type="EMBL" id="CP000383">
    <property type="protein sequence ID" value="ABG58791.1"/>
    <property type="molecule type" value="Genomic_DNA"/>
</dbReference>
<dbReference type="KEGG" id="chu:CHU_1520"/>
<name>A0A6N4SR19_CYTH3</name>
<proteinExistence type="predicted"/>
<dbReference type="Proteomes" id="UP000001822">
    <property type="component" value="Chromosome"/>
</dbReference>
<accession>A0A6N4SR19</accession>
<keyword evidence="3" id="KW-1185">Reference proteome</keyword>
<keyword evidence="1" id="KW-0732">Signal</keyword>
<evidence type="ECO:0000313" key="3">
    <source>
        <dbReference type="Proteomes" id="UP000001822"/>
    </source>
</evidence>
<dbReference type="AlphaFoldDB" id="A0A6N4SR19"/>
<evidence type="ECO:0008006" key="4">
    <source>
        <dbReference type="Google" id="ProtNLM"/>
    </source>
</evidence>
<gene>
    <name evidence="2" type="ordered locus">CHU_1520</name>
</gene>